<feature type="domain" description="MmgE/PrpD C-terminal" evidence="3">
    <location>
        <begin position="268"/>
        <end position="424"/>
    </location>
</feature>
<name>A0A4R5Q8T8_9PROT</name>
<dbReference type="InterPro" id="IPR005656">
    <property type="entry name" value="MmgE_PrpD"/>
</dbReference>
<dbReference type="InterPro" id="IPR045336">
    <property type="entry name" value="MmgE_PrpD_N"/>
</dbReference>
<dbReference type="Gene3D" id="1.10.4100.10">
    <property type="entry name" value="2-methylcitrate dehydratase PrpD"/>
    <property type="match status" value="1"/>
</dbReference>
<evidence type="ECO:0000313" key="4">
    <source>
        <dbReference type="EMBL" id="TDH58939.1"/>
    </source>
</evidence>
<evidence type="ECO:0000313" key="5">
    <source>
        <dbReference type="Proteomes" id="UP000295096"/>
    </source>
</evidence>
<evidence type="ECO:0000259" key="2">
    <source>
        <dbReference type="Pfam" id="PF03972"/>
    </source>
</evidence>
<dbReference type="EMBL" id="SMSJ01000089">
    <property type="protein sequence ID" value="TDH58939.1"/>
    <property type="molecule type" value="Genomic_DNA"/>
</dbReference>
<dbReference type="Proteomes" id="UP000295096">
    <property type="component" value="Unassembled WGS sequence"/>
</dbReference>
<dbReference type="InterPro" id="IPR042188">
    <property type="entry name" value="MmgE/PrpD_sf_2"/>
</dbReference>
<dbReference type="OrthoDB" id="9795089at2"/>
<dbReference type="AlphaFoldDB" id="A0A4R5Q8T8"/>
<dbReference type="Gene3D" id="3.30.1330.120">
    <property type="entry name" value="2-methylcitrate dehydratase PrpD"/>
    <property type="match status" value="1"/>
</dbReference>
<dbReference type="SUPFAM" id="SSF103378">
    <property type="entry name" value="2-methylcitrate dehydratase PrpD"/>
    <property type="match status" value="1"/>
</dbReference>
<organism evidence="4 5">
    <name type="scientific">Dankookia rubra</name>
    <dbReference type="NCBI Taxonomy" id="1442381"/>
    <lineage>
        <taxon>Bacteria</taxon>
        <taxon>Pseudomonadati</taxon>
        <taxon>Pseudomonadota</taxon>
        <taxon>Alphaproteobacteria</taxon>
        <taxon>Acetobacterales</taxon>
        <taxon>Roseomonadaceae</taxon>
        <taxon>Dankookia</taxon>
    </lineage>
</organism>
<sequence length="453" mass="47302">MDNPLLTLAEHAASWRSRPLPDAVAHHARRALIDWFAALLPGLSKPPATLLAAAMAAERGPGRSICYVDGQPSPLRHAALLNATASHTVEFDDIFRDAGYHPGCPTIAPALAAVQQQGGSMEDLLRAVTAGYEVSCRIGMAVQPSHYKNWHTTGTVGTFGAAVATAVALGCEAERIGHAVATAATFAGGLQQAFLSDSMSKPLHPGHAADAGALAAIGAAAGVTGALDALHGPKGFAAATSEDTGKWDKALADLGSRVCITEMTFKNHGCCGHIFAALDAVRDLQQEHGFTAAEVVRIKVGGYGPTKSICDRPSINTEQEARFSVQFTMGALLVLGGVRIAAFEPANLVNPAIRSIMPKVTVELDPELADAYPAKRAAKVWLDLADGRQLYRYQPTRKGDPDAPLSDAELGEKFGELCGPIIGAPAAAAMLDDLWHGSAAPGALPRILRQAAE</sequence>
<dbReference type="InterPro" id="IPR042183">
    <property type="entry name" value="MmgE/PrpD_sf_1"/>
</dbReference>
<feature type="domain" description="MmgE/PrpD N-terminal" evidence="2">
    <location>
        <begin position="7"/>
        <end position="243"/>
    </location>
</feature>
<comment type="caution">
    <text evidence="4">The sequence shown here is derived from an EMBL/GenBank/DDBJ whole genome shotgun (WGS) entry which is preliminary data.</text>
</comment>
<dbReference type="PANTHER" id="PTHR16943:SF8">
    <property type="entry name" value="2-METHYLCITRATE DEHYDRATASE"/>
    <property type="match status" value="1"/>
</dbReference>
<proteinExistence type="inferred from homology"/>
<dbReference type="InterPro" id="IPR036148">
    <property type="entry name" value="MmgE/PrpD_sf"/>
</dbReference>
<gene>
    <name evidence="4" type="ORF">E2C06_29995</name>
</gene>
<evidence type="ECO:0000259" key="3">
    <source>
        <dbReference type="Pfam" id="PF19305"/>
    </source>
</evidence>
<protein>
    <submittedName>
        <fullName evidence="4">MmgE/PrpD family protein</fullName>
    </submittedName>
</protein>
<dbReference type="InterPro" id="IPR045337">
    <property type="entry name" value="MmgE_PrpD_C"/>
</dbReference>
<dbReference type="GO" id="GO:0016829">
    <property type="term" value="F:lyase activity"/>
    <property type="evidence" value="ECO:0007669"/>
    <property type="project" value="InterPro"/>
</dbReference>
<dbReference type="Pfam" id="PF03972">
    <property type="entry name" value="MmgE_PrpD_N"/>
    <property type="match status" value="1"/>
</dbReference>
<dbReference type="Pfam" id="PF19305">
    <property type="entry name" value="MmgE_PrpD_C"/>
    <property type="match status" value="1"/>
</dbReference>
<accession>A0A4R5Q8T8</accession>
<evidence type="ECO:0000256" key="1">
    <source>
        <dbReference type="ARBA" id="ARBA00006174"/>
    </source>
</evidence>
<comment type="similarity">
    <text evidence="1">Belongs to the PrpD family.</text>
</comment>
<dbReference type="PANTHER" id="PTHR16943">
    <property type="entry name" value="2-METHYLCITRATE DEHYDRATASE-RELATED"/>
    <property type="match status" value="1"/>
</dbReference>
<reference evidence="4 5" key="1">
    <citation type="journal article" date="2016" name="J. Microbiol.">
        <title>Dankookia rubra gen. nov., sp. nov., an alphaproteobacterium isolated from sediment of a shallow stream.</title>
        <authorList>
            <person name="Kim W.H."/>
            <person name="Kim D.H."/>
            <person name="Kang K."/>
            <person name="Ahn T.Y."/>
        </authorList>
    </citation>
    <scope>NUCLEOTIDE SEQUENCE [LARGE SCALE GENOMIC DNA]</scope>
    <source>
        <strain evidence="4 5">JCM30602</strain>
    </source>
</reference>
<keyword evidence="5" id="KW-1185">Reference proteome</keyword>